<feature type="region of interest" description="Disordered" evidence="1">
    <location>
        <begin position="145"/>
        <end position="181"/>
    </location>
</feature>
<comment type="caution">
    <text evidence="3">The sequence shown here is derived from an EMBL/GenBank/DDBJ whole genome shotgun (WGS) entry which is preliminary data.</text>
</comment>
<sequence>MARALVFVGLVCLAFTAAGAASGAEETDAVTGRQLLTGGGQWVWYPTQVQVNGGGNYANNVGTANQQSNNQAVQQYGWGNSGGNVNSQSINTAPVAKDPGPKGRKLLGEGQWVWYPTQFQANGGGNYANNVGTANQQSNNQAVQQFGGWNVGGNSNSQSINTAPTKAGPEPPKGGPGGRKLLTSSGYWAWYPTQVQVNGGGNIAKNAGTVNQQSNNQAVQQAGGWNFGVNSNSQSITTDPPKDAKKP</sequence>
<dbReference type="EMBL" id="JALJOQ010000034">
    <property type="protein sequence ID" value="KAK9807144.1"/>
    <property type="molecule type" value="Genomic_DNA"/>
</dbReference>
<evidence type="ECO:0000256" key="2">
    <source>
        <dbReference type="SAM" id="SignalP"/>
    </source>
</evidence>
<feature type="compositionally biased region" description="Polar residues" evidence="1">
    <location>
        <begin position="83"/>
        <end position="92"/>
    </location>
</feature>
<feature type="compositionally biased region" description="Polar residues" evidence="1">
    <location>
        <begin position="152"/>
        <end position="161"/>
    </location>
</feature>
<gene>
    <name evidence="3" type="ORF">WJX73_010751</name>
</gene>
<feature type="region of interest" description="Disordered" evidence="1">
    <location>
        <begin position="206"/>
        <end position="247"/>
    </location>
</feature>
<feature type="signal peptide" evidence="2">
    <location>
        <begin position="1"/>
        <end position="20"/>
    </location>
</feature>
<feature type="compositionally biased region" description="Polar residues" evidence="1">
    <location>
        <begin position="228"/>
        <end position="238"/>
    </location>
</feature>
<keyword evidence="4" id="KW-1185">Reference proteome</keyword>
<evidence type="ECO:0000256" key="1">
    <source>
        <dbReference type="SAM" id="MobiDB-lite"/>
    </source>
</evidence>
<keyword evidence="2" id="KW-0732">Signal</keyword>
<feature type="compositionally biased region" description="Low complexity" evidence="1">
    <location>
        <begin position="210"/>
        <end position="222"/>
    </location>
</feature>
<evidence type="ECO:0000313" key="3">
    <source>
        <dbReference type="EMBL" id="KAK9807144.1"/>
    </source>
</evidence>
<organism evidence="3 4">
    <name type="scientific">Symbiochloris irregularis</name>
    <dbReference type="NCBI Taxonomy" id="706552"/>
    <lineage>
        <taxon>Eukaryota</taxon>
        <taxon>Viridiplantae</taxon>
        <taxon>Chlorophyta</taxon>
        <taxon>core chlorophytes</taxon>
        <taxon>Trebouxiophyceae</taxon>
        <taxon>Trebouxiales</taxon>
        <taxon>Trebouxiaceae</taxon>
        <taxon>Symbiochloris</taxon>
    </lineage>
</organism>
<feature type="chain" id="PRO_5043530935" evidence="2">
    <location>
        <begin position="21"/>
        <end position="247"/>
    </location>
</feature>
<dbReference type="AlphaFoldDB" id="A0AAW1PBN5"/>
<dbReference type="Proteomes" id="UP001465755">
    <property type="component" value="Unassembled WGS sequence"/>
</dbReference>
<proteinExistence type="predicted"/>
<accession>A0AAW1PBN5</accession>
<evidence type="ECO:0000313" key="4">
    <source>
        <dbReference type="Proteomes" id="UP001465755"/>
    </source>
</evidence>
<name>A0AAW1PBN5_9CHLO</name>
<reference evidence="3 4" key="1">
    <citation type="journal article" date="2024" name="Nat. Commun.">
        <title>Phylogenomics reveals the evolutionary origins of lichenization in chlorophyte algae.</title>
        <authorList>
            <person name="Puginier C."/>
            <person name="Libourel C."/>
            <person name="Otte J."/>
            <person name="Skaloud P."/>
            <person name="Haon M."/>
            <person name="Grisel S."/>
            <person name="Petersen M."/>
            <person name="Berrin J.G."/>
            <person name="Delaux P.M."/>
            <person name="Dal Grande F."/>
            <person name="Keller J."/>
        </authorList>
    </citation>
    <scope>NUCLEOTIDE SEQUENCE [LARGE SCALE GENOMIC DNA]</scope>
    <source>
        <strain evidence="3 4">SAG 2036</strain>
    </source>
</reference>
<protein>
    <submittedName>
        <fullName evidence="3">Uncharacterized protein</fullName>
    </submittedName>
</protein>
<feature type="region of interest" description="Disordered" evidence="1">
    <location>
        <begin position="74"/>
        <end position="104"/>
    </location>
</feature>